<dbReference type="EMBL" id="HACG01018730">
    <property type="protein sequence ID" value="CEK65595.1"/>
    <property type="molecule type" value="Transcribed_RNA"/>
</dbReference>
<accession>A0A0B6ZCY9</accession>
<evidence type="ECO:0000256" key="1">
    <source>
        <dbReference type="SAM" id="Coils"/>
    </source>
</evidence>
<feature type="non-terminal residue" evidence="2">
    <location>
        <position position="438"/>
    </location>
</feature>
<feature type="coiled-coil region" evidence="1">
    <location>
        <begin position="5"/>
        <end position="174"/>
    </location>
</feature>
<feature type="non-terminal residue" evidence="2">
    <location>
        <position position="1"/>
    </location>
</feature>
<protein>
    <submittedName>
        <fullName evidence="2">Uncharacterized protein</fullName>
    </submittedName>
</protein>
<dbReference type="AlphaFoldDB" id="A0A0B6ZCY9"/>
<gene>
    <name evidence="2" type="primary">ORF55556</name>
</gene>
<sequence>EILKLKAVEHEYNQLKEKIDDKELEVSNLRSELKEKEHLTKKLKEDYERQLEDMDREYVQERDDLENHMEQLKSELYSVHDRQTSMTDNMTFNLADMLKDKDDIIVQLEEKVIEADKKLVDLSNELHLEMGENADLAHTIKMLQNDKLQLTATIDELESQLMSLKTKVSGFESDNFTLRKQLEELFTSNKHLHDSLNSAKLGKNVGTASSGRGDEEQERLKKTIIDLNKQIKDLQVQLQKAEYVDDKRSFKESSSVSSVSSLNSDHQQDLLHSILVADSHLKEVNIMLHQLRQNFDIYIDTLDDENRGKIIKLADLIEDIGQKCQEVKDTLHESQDGNVGSSESDYRHIITVSAGSGGKAIMEEYKGMKVKFDQAVAELRKVKKDLKDAYGSYDSLKNEDMKLQERLNMMESSCKQHVVELIARVDGLSAKIVNTQFG</sequence>
<name>A0A0B6ZCY9_9EUPU</name>
<feature type="coiled-coil region" evidence="1">
    <location>
        <begin position="217"/>
        <end position="244"/>
    </location>
</feature>
<proteinExistence type="predicted"/>
<dbReference type="PANTHER" id="PTHR23159">
    <property type="entry name" value="CENTROSOMAL PROTEIN 2"/>
    <property type="match status" value="1"/>
</dbReference>
<reference evidence="2" key="1">
    <citation type="submission" date="2014-12" db="EMBL/GenBank/DDBJ databases">
        <title>Insight into the proteome of Arion vulgaris.</title>
        <authorList>
            <person name="Aradska J."/>
            <person name="Bulat T."/>
            <person name="Smidak R."/>
            <person name="Sarate P."/>
            <person name="Gangsoo J."/>
            <person name="Sialana F."/>
            <person name="Bilban M."/>
            <person name="Lubec G."/>
        </authorList>
    </citation>
    <scope>NUCLEOTIDE SEQUENCE</scope>
    <source>
        <tissue evidence="2">Skin</tissue>
    </source>
</reference>
<evidence type="ECO:0000313" key="2">
    <source>
        <dbReference type="EMBL" id="CEK65595.1"/>
    </source>
</evidence>
<feature type="coiled-coil region" evidence="1">
    <location>
        <begin position="379"/>
        <end position="413"/>
    </location>
</feature>
<organism evidence="2">
    <name type="scientific">Arion vulgaris</name>
    <dbReference type="NCBI Taxonomy" id="1028688"/>
    <lineage>
        <taxon>Eukaryota</taxon>
        <taxon>Metazoa</taxon>
        <taxon>Spiralia</taxon>
        <taxon>Lophotrochozoa</taxon>
        <taxon>Mollusca</taxon>
        <taxon>Gastropoda</taxon>
        <taxon>Heterobranchia</taxon>
        <taxon>Euthyneura</taxon>
        <taxon>Panpulmonata</taxon>
        <taxon>Eupulmonata</taxon>
        <taxon>Stylommatophora</taxon>
        <taxon>Helicina</taxon>
        <taxon>Arionoidea</taxon>
        <taxon>Arionidae</taxon>
        <taxon>Arion</taxon>
    </lineage>
</organism>
<keyword evidence="1" id="KW-0175">Coiled coil</keyword>
<dbReference type="PANTHER" id="PTHR23159:SF31">
    <property type="entry name" value="CENTROSOME-ASSOCIATED PROTEIN CEP250 ISOFORM X1"/>
    <property type="match status" value="1"/>
</dbReference>